<dbReference type="Pfam" id="PF00291">
    <property type="entry name" value="PALP"/>
    <property type="match status" value="1"/>
</dbReference>
<dbReference type="Gene3D" id="3.40.50.1100">
    <property type="match status" value="2"/>
</dbReference>
<accession>A0A1Y5HVB1</accession>
<sequence length="277" mass="30233">MDVLHLDKIHPIISGNKWYKLKYNLIAAEKQGYSSLLSCGGPHSNHLHALACAGQTLGFKTLAFVRGYKELPLTPTLKDCQRMGMVLMFVDKQTYKQRYDEQWCQQQAEKYASYWIAEGGDNSFGHQGCAELAQYCQGYDEIWLSIGSGCTFLGLAAGIESLAATSSSPLPIIQGVLAIKGGEALAAELLSQVAGQHQINTAGHLGGFGKCPASLIDLIQSYDQQGLMLDPVYTGKLVMAFEQLWQTGLLDESKRYLIIHSGGLQGRRGVKALDNAE</sequence>
<evidence type="ECO:0000256" key="4">
    <source>
        <dbReference type="PIRSR" id="PIRSR006278-1"/>
    </source>
</evidence>
<reference evidence="8" key="1">
    <citation type="journal article" date="2017" name="Proc. Natl. Acad. Sci. U.S.A.">
        <title>Simulation of Deepwater Horizon oil plume reveals substrate specialization within a complex community of hydrocarbon degraders.</title>
        <authorList>
            <person name="Hu P."/>
            <person name="Dubinsky E.A."/>
            <person name="Probst A.J."/>
            <person name="Wang J."/>
            <person name="Sieber C.M.K."/>
            <person name="Tom L.M."/>
            <person name="Gardinali P."/>
            <person name="Banfield J.F."/>
            <person name="Atlas R.M."/>
            <person name="Andersen G.L."/>
        </authorList>
    </citation>
    <scope>NUCLEOTIDE SEQUENCE [LARGE SCALE GENOMIC DNA]</scope>
</reference>
<evidence type="ECO:0000313" key="8">
    <source>
        <dbReference type="Proteomes" id="UP000227088"/>
    </source>
</evidence>
<dbReference type="GO" id="GO:0019148">
    <property type="term" value="F:D-cysteine desulfhydrase activity"/>
    <property type="evidence" value="ECO:0007669"/>
    <property type="project" value="TreeGrafter"/>
</dbReference>
<evidence type="ECO:0000313" key="7">
    <source>
        <dbReference type="EMBL" id="OUS41246.1"/>
    </source>
</evidence>
<dbReference type="SUPFAM" id="SSF53686">
    <property type="entry name" value="Tryptophan synthase beta subunit-like PLP-dependent enzymes"/>
    <property type="match status" value="1"/>
</dbReference>
<dbReference type="AlphaFoldDB" id="A0A1Y5HVB1"/>
<comment type="similarity">
    <text evidence="2">Belongs to the ACC deaminase/D-cysteine desulfhydrase family.</text>
</comment>
<evidence type="ECO:0000256" key="1">
    <source>
        <dbReference type="ARBA" id="ARBA00001933"/>
    </source>
</evidence>
<evidence type="ECO:0000256" key="5">
    <source>
        <dbReference type="PIRSR" id="PIRSR006278-2"/>
    </source>
</evidence>
<feature type="domain" description="Tryptophan synthase beta chain-like PALP" evidence="6">
    <location>
        <begin position="16"/>
        <end position="262"/>
    </location>
</feature>
<dbReference type="PANTHER" id="PTHR43780">
    <property type="entry name" value="1-AMINOCYCLOPROPANE-1-CARBOXYLATE DEAMINASE-RELATED"/>
    <property type="match status" value="1"/>
</dbReference>
<comment type="cofactor">
    <cofactor evidence="1">
        <name>pyridoxal 5'-phosphate</name>
        <dbReference type="ChEBI" id="CHEBI:597326"/>
    </cofactor>
</comment>
<evidence type="ECO:0000256" key="2">
    <source>
        <dbReference type="ARBA" id="ARBA00008639"/>
    </source>
</evidence>
<dbReference type="PIRSF" id="PIRSF006278">
    <property type="entry name" value="ACCD_DCysDesulf"/>
    <property type="match status" value="1"/>
</dbReference>
<comment type="caution">
    <text evidence="7">The sequence shown here is derived from an EMBL/GenBank/DDBJ whole genome shotgun (WGS) entry which is preliminary data.</text>
</comment>
<evidence type="ECO:0000256" key="3">
    <source>
        <dbReference type="ARBA" id="ARBA00022898"/>
    </source>
</evidence>
<gene>
    <name evidence="7" type="ORF">A9R00_01925</name>
</gene>
<dbReference type="InterPro" id="IPR027278">
    <property type="entry name" value="ACCD_DCysDesulf"/>
</dbReference>
<proteinExistence type="inferred from homology"/>
<dbReference type="Proteomes" id="UP000227088">
    <property type="component" value="Unassembled WGS sequence"/>
</dbReference>
<name>A0A1Y5HVB1_OLEAN</name>
<dbReference type="InterPro" id="IPR001926">
    <property type="entry name" value="TrpB-like_PALP"/>
</dbReference>
<dbReference type="InterPro" id="IPR036052">
    <property type="entry name" value="TrpB-like_PALP_sf"/>
</dbReference>
<protein>
    <recommendedName>
        <fullName evidence="6">Tryptophan synthase beta chain-like PALP domain-containing protein</fullName>
    </recommendedName>
</protein>
<feature type="modified residue" description="N6-(pyridoxal phosphate)lysine" evidence="5">
    <location>
        <position position="17"/>
    </location>
</feature>
<dbReference type="PANTHER" id="PTHR43780:SF2">
    <property type="entry name" value="1-AMINOCYCLOPROPANE-1-CARBOXYLATE DEAMINASE-RELATED"/>
    <property type="match status" value="1"/>
</dbReference>
<dbReference type="EMBL" id="MABE01000113">
    <property type="protein sequence ID" value="OUS41246.1"/>
    <property type="molecule type" value="Genomic_DNA"/>
</dbReference>
<feature type="active site" description="Nucleophile" evidence="4">
    <location>
        <position position="44"/>
    </location>
</feature>
<evidence type="ECO:0000259" key="6">
    <source>
        <dbReference type="Pfam" id="PF00291"/>
    </source>
</evidence>
<keyword evidence="3 5" id="KW-0663">Pyridoxal phosphate</keyword>
<organism evidence="7 8">
    <name type="scientific">Oleispira antarctica</name>
    <dbReference type="NCBI Taxonomy" id="188908"/>
    <lineage>
        <taxon>Bacteria</taxon>
        <taxon>Pseudomonadati</taxon>
        <taxon>Pseudomonadota</taxon>
        <taxon>Gammaproteobacteria</taxon>
        <taxon>Oceanospirillales</taxon>
        <taxon>Oceanospirillaceae</taxon>
        <taxon>Oleispira</taxon>
    </lineage>
</organism>